<gene>
    <name evidence="4" type="ORF">ABI908_05215</name>
</gene>
<evidence type="ECO:0000313" key="4">
    <source>
        <dbReference type="EMBL" id="MEO9383520.1"/>
    </source>
</evidence>
<keyword evidence="1 2" id="KW-0732">Signal</keyword>
<protein>
    <submittedName>
        <fullName evidence="4">Transporter substrate-binding domain-containing protein</fullName>
    </submittedName>
</protein>
<dbReference type="SUPFAM" id="SSF53850">
    <property type="entry name" value="Periplasmic binding protein-like II"/>
    <property type="match status" value="1"/>
</dbReference>
<feature type="domain" description="Solute-binding protein family 3/N-terminal" evidence="3">
    <location>
        <begin position="34"/>
        <end position="254"/>
    </location>
</feature>
<feature type="signal peptide" evidence="2">
    <location>
        <begin position="1"/>
        <end position="19"/>
    </location>
</feature>
<feature type="chain" id="PRO_5046946608" evidence="2">
    <location>
        <begin position="20"/>
        <end position="265"/>
    </location>
</feature>
<reference evidence="4 5" key="1">
    <citation type="submission" date="2024-05" db="EMBL/GenBank/DDBJ databases">
        <authorList>
            <person name="De Oliveira J.P."/>
            <person name="Noriler S.A."/>
            <person name="De Oliveira A.G."/>
            <person name="Sipoli D.S."/>
        </authorList>
    </citation>
    <scope>NUCLEOTIDE SEQUENCE [LARGE SCALE GENOMIC DNA]</scope>
    <source>
        <strain evidence="4 5">LABIM192</strain>
    </source>
</reference>
<name>A0ABV0IQG8_9NEIS</name>
<dbReference type="RefSeq" id="WP_347937116.1">
    <property type="nucleotide sequence ID" value="NZ_CP158160.1"/>
</dbReference>
<organism evidence="4 5">
    <name type="scientific">Chromobacterium phragmitis</name>
    <dbReference type="NCBI Taxonomy" id="2202141"/>
    <lineage>
        <taxon>Bacteria</taxon>
        <taxon>Pseudomonadati</taxon>
        <taxon>Pseudomonadota</taxon>
        <taxon>Betaproteobacteria</taxon>
        <taxon>Neisseriales</taxon>
        <taxon>Chromobacteriaceae</taxon>
        <taxon>Chromobacterium</taxon>
    </lineage>
</organism>
<evidence type="ECO:0000259" key="3">
    <source>
        <dbReference type="SMART" id="SM00062"/>
    </source>
</evidence>
<keyword evidence="5" id="KW-1185">Reference proteome</keyword>
<evidence type="ECO:0000313" key="5">
    <source>
        <dbReference type="Proteomes" id="UP001462502"/>
    </source>
</evidence>
<comment type="caution">
    <text evidence="4">The sequence shown here is derived from an EMBL/GenBank/DDBJ whole genome shotgun (WGS) entry which is preliminary data.</text>
</comment>
<dbReference type="Pfam" id="PF00497">
    <property type="entry name" value="SBP_bac_3"/>
    <property type="match status" value="1"/>
</dbReference>
<evidence type="ECO:0000256" key="2">
    <source>
        <dbReference type="SAM" id="SignalP"/>
    </source>
</evidence>
<dbReference type="PANTHER" id="PTHR35936:SF6">
    <property type="entry name" value="AMINO ACID ABC TRANSPORTER SUBSTRATE-BINDING PAAT FAMILY PROTEIN"/>
    <property type="match status" value="1"/>
</dbReference>
<dbReference type="InterPro" id="IPR001638">
    <property type="entry name" value="Solute-binding_3/MltF_N"/>
</dbReference>
<dbReference type="EMBL" id="JBDXMI010000001">
    <property type="protein sequence ID" value="MEO9383520.1"/>
    <property type="molecule type" value="Genomic_DNA"/>
</dbReference>
<proteinExistence type="predicted"/>
<evidence type="ECO:0000256" key="1">
    <source>
        <dbReference type="ARBA" id="ARBA00022729"/>
    </source>
</evidence>
<dbReference type="SMART" id="SM00062">
    <property type="entry name" value="PBPb"/>
    <property type="match status" value="1"/>
</dbReference>
<accession>A0ABV0IQG8</accession>
<dbReference type="Gene3D" id="3.40.190.10">
    <property type="entry name" value="Periplasmic binding protein-like II"/>
    <property type="match status" value="2"/>
</dbReference>
<dbReference type="Proteomes" id="UP001462502">
    <property type="component" value="Unassembled WGS sequence"/>
</dbReference>
<dbReference type="PANTHER" id="PTHR35936">
    <property type="entry name" value="MEMBRANE-BOUND LYTIC MUREIN TRANSGLYCOSYLASE F"/>
    <property type="match status" value="1"/>
</dbReference>
<sequence length="265" mass="29690">MRRHIPCLLVLLFSATSGAAANTACPSGPLKVGYFKFGAAYRDGKGYDVDLVRELARRLACPIASETEMPRARALKMLEVGQIDVSASTLATPDRLKYAWIYPYNHTKNMILLNPAIQGRTLPAILGDAELRWGMVRGYHHSPDQDKMLEELNARHKVVIASDEDDLYKMLGSGVVNAAFAQPFSYGRWLRELPNAGQITVLDLYPQTDLLASGLALSKARFSREAAEKWHQELLKMHQEGRLYDIMRRFLSDNAAKQMTQAPIE</sequence>